<protein>
    <submittedName>
        <fullName evidence="2">Peptidase, M23 family</fullName>
    </submittedName>
</protein>
<dbReference type="Proteomes" id="UP000218731">
    <property type="component" value="Chromosome 1"/>
</dbReference>
<dbReference type="RefSeq" id="WP_151345606.1">
    <property type="nucleotide sequence ID" value="NZ_AP015029.1"/>
</dbReference>
<dbReference type="AlphaFoldDB" id="A0A1L7NI90"/>
<sequence length="82" mass="9406">MPINYSSFNKQLERALARNAAKKQTPATQAEPVEASLSEEEIQHHINMMLETSKPAPTSRLERLMNESADLTHKILLERYQQ</sequence>
<evidence type="ECO:0000256" key="1">
    <source>
        <dbReference type="SAM" id="MobiDB-lite"/>
    </source>
</evidence>
<name>A0A1L7NI90_PSEPU</name>
<gene>
    <name evidence="2" type="ORF">KF715C_ch45490</name>
</gene>
<accession>A0A1L7NI90</accession>
<evidence type="ECO:0000313" key="2">
    <source>
        <dbReference type="EMBL" id="BAW25122.1"/>
    </source>
</evidence>
<proteinExistence type="predicted"/>
<reference evidence="2 3" key="1">
    <citation type="submission" date="2015-11" db="EMBL/GenBank/DDBJ databases">
        <title>Complete genome sequencing of a biphenyl-degrading bacterium, Pseudomonas putida KF715 (=NBRC110667).</title>
        <authorList>
            <person name="Suenaga H."/>
            <person name="Fujihara N."/>
            <person name="Watanabe T."/>
            <person name="Hirose J."/>
            <person name="Kimura N."/>
            <person name="Yamazoe A."/>
            <person name="Hosoyama A."/>
            <person name="Shimodaira J."/>
            <person name="Furukawa K."/>
        </authorList>
    </citation>
    <scope>NUCLEOTIDE SEQUENCE [LARGE SCALE GENOMIC DNA]</scope>
    <source>
        <strain evidence="2 3">KF715</strain>
    </source>
</reference>
<feature type="region of interest" description="Disordered" evidence="1">
    <location>
        <begin position="17"/>
        <end position="37"/>
    </location>
</feature>
<organism evidence="2 3">
    <name type="scientific">Pseudomonas putida</name>
    <name type="common">Arthrobacter siderocapsulatus</name>
    <dbReference type="NCBI Taxonomy" id="303"/>
    <lineage>
        <taxon>Bacteria</taxon>
        <taxon>Pseudomonadati</taxon>
        <taxon>Pseudomonadota</taxon>
        <taxon>Gammaproteobacteria</taxon>
        <taxon>Pseudomonadales</taxon>
        <taxon>Pseudomonadaceae</taxon>
        <taxon>Pseudomonas</taxon>
    </lineage>
</organism>
<evidence type="ECO:0000313" key="3">
    <source>
        <dbReference type="Proteomes" id="UP000218731"/>
    </source>
</evidence>
<dbReference type="EMBL" id="AP015029">
    <property type="protein sequence ID" value="BAW25122.1"/>
    <property type="molecule type" value="Genomic_DNA"/>
</dbReference>